<accession>A0A383F4W5</accession>
<name>A0A383F4W5_9ZZZZ</name>
<sequence length="87" mass="9784">SVIVEAMALNKPVISVRVDADLDHDPHCDSNACIRTDIEDFENNLSKILENEQFRNSLLENEKTFVAENMANQGSASINTIKFLDNF</sequence>
<proteinExistence type="predicted"/>
<protein>
    <recommendedName>
        <fullName evidence="2">Glycosyl transferase family 1 domain-containing protein</fullName>
    </recommendedName>
</protein>
<feature type="non-terminal residue" evidence="1">
    <location>
        <position position="1"/>
    </location>
</feature>
<dbReference type="AlphaFoldDB" id="A0A383F4W5"/>
<gene>
    <name evidence="1" type="ORF">METZ01_LOCUS516567</name>
</gene>
<reference evidence="1" key="1">
    <citation type="submission" date="2018-05" db="EMBL/GenBank/DDBJ databases">
        <authorList>
            <person name="Lanie J.A."/>
            <person name="Ng W.-L."/>
            <person name="Kazmierczak K.M."/>
            <person name="Andrzejewski T.M."/>
            <person name="Davidsen T.M."/>
            <person name="Wayne K.J."/>
            <person name="Tettelin H."/>
            <person name="Glass J.I."/>
            <person name="Rusch D."/>
            <person name="Podicherti R."/>
            <person name="Tsui H.-C.T."/>
            <person name="Winkler M.E."/>
        </authorList>
    </citation>
    <scope>NUCLEOTIDE SEQUENCE</scope>
</reference>
<organism evidence="1">
    <name type="scientific">marine metagenome</name>
    <dbReference type="NCBI Taxonomy" id="408172"/>
    <lineage>
        <taxon>unclassified sequences</taxon>
        <taxon>metagenomes</taxon>
        <taxon>ecological metagenomes</taxon>
    </lineage>
</organism>
<evidence type="ECO:0000313" key="1">
    <source>
        <dbReference type="EMBL" id="SVE63713.1"/>
    </source>
</evidence>
<evidence type="ECO:0008006" key="2">
    <source>
        <dbReference type="Google" id="ProtNLM"/>
    </source>
</evidence>
<dbReference type="SUPFAM" id="SSF53756">
    <property type="entry name" value="UDP-Glycosyltransferase/glycogen phosphorylase"/>
    <property type="match status" value="1"/>
</dbReference>
<dbReference type="Gene3D" id="3.40.50.2000">
    <property type="entry name" value="Glycogen Phosphorylase B"/>
    <property type="match status" value="1"/>
</dbReference>
<dbReference type="EMBL" id="UINC01231257">
    <property type="protein sequence ID" value="SVE63713.1"/>
    <property type="molecule type" value="Genomic_DNA"/>
</dbReference>